<accession>A0ABD5WZG5</accession>
<dbReference type="EMBL" id="JBHTAG010000003">
    <property type="protein sequence ID" value="MFC7097590.1"/>
    <property type="molecule type" value="Genomic_DNA"/>
</dbReference>
<dbReference type="Proteomes" id="UP001596388">
    <property type="component" value="Unassembled WGS sequence"/>
</dbReference>
<dbReference type="PANTHER" id="PTHR48207:SF3">
    <property type="entry name" value="SUCCINATE--HYDROXYMETHYLGLUTARATE COA-TRANSFERASE"/>
    <property type="match status" value="1"/>
</dbReference>
<evidence type="ECO:0000313" key="4">
    <source>
        <dbReference type="Proteomes" id="UP001596388"/>
    </source>
</evidence>
<gene>
    <name evidence="3" type="ORF">ACFQKD_09765</name>
</gene>
<dbReference type="InterPro" id="IPR023606">
    <property type="entry name" value="CoA-Trfase_III_dom_1_sf"/>
</dbReference>
<proteinExistence type="predicted"/>
<dbReference type="PANTHER" id="PTHR48207">
    <property type="entry name" value="SUCCINATE--HYDROXYMETHYLGLUTARATE COA-TRANSFERASE"/>
    <property type="match status" value="1"/>
</dbReference>
<dbReference type="RefSeq" id="WP_276237920.1">
    <property type="nucleotide sequence ID" value="NZ_CP119989.1"/>
</dbReference>
<dbReference type="Gene3D" id="3.30.1540.10">
    <property type="entry name" value="formyl-coa transferase, domain 3"/>
    <property type="match status" value="1"/>
</dbReference>
<evidence type="ECO:0000256" key="1">
    <source>
        <dbReference type="ARBA" id="ARBA00022679"/>
    </source>
</evidence>
<comment type="caution">
    <text evidence="3">The sequence shown here is derived from an EMBL/GenBank/DDBJ whole genome shotgun (WGS) entry which is preliminary data.</text>
</comment>
<keyword evidence="4" id="KW-1185">Reference proteome</keyword>
<dbReference type="AlphaFoldDB" id="A0ABD5WZG5"/>
<name>A0ABD5WZG5_9EURY</name>
<dbReference type="InterPro" id="IPR050483">
    <property type="entry name" value="CoA-transferase_III_domain"/>
</dbReference>
<sequence length="403" mass="43874">MGSLDDLTVLDLTRVLGGPYCTMLLADMGANVLKIEPPGGDWVRRTPPFLHGEDEPYGGYFQSINRGKSSLELDLTDPDDRADFLDLVDRADVLVENYRAGTMEKFDLSYERLHDRNPGLVYAAIRGFGDPRTGATPEQDRPAYDLVVQAMAGVMQINGQPDDPPTKIGVGIGDLFTGVLSAVGILSALHHRERTGEGQFVDTSMYDAMLSMCERTVYQYSYTGEVPGRVGNAHPILFPYDAFEAADGLVVVAAIGPTQWDALCRAIDRPDLVEYREQSLRLANREYLTEQITDWTSERTVDQVLDTLDTVVPCAPVQDVADVFEAGIADRREMLVDLPHPSTGESATVAGSPIKMTATPTGPKGRAPLLDEHRAAVLGSDRPQVEARAQTDGSGDSPTEDDS</sequence>
<keyword evidence="1 3" id="KW-0808">Transferase</keyword>
<dbReference type="Pfam" id="PF02515">
    <property type="entry name" value="CoA_transf_3"/>
    <property type="match status" value="1"/>
</dbReference>
<dbReference type="GeneID" id="79268496"/>
<protein>
    <submittedName>
        <fullName evidence="3">CoA transferase</fullName>
    </submittedName>
</protein>
<dbReference type="Gene3D" id="3.40.50.10540">
    <property type="entry name" value="Crotonobetainyl-coa:carnitine coa-transferase, domain 1"/>
    <property type="match status" value="1"/>
</dbReference>
<evidence type="ECO:0000256" key="2">
    <source>
        <dbReference type="SAM" id="MobiDB-lite"/>
    </source>
</evidence>
<evidence type="ECO:0000313" key="3">
    <source>
        <dbReference type="EMBL" id="MFC7097590.1"/>
    </source>
</evidence>
<feature type="region of interest" description="Disordered" evidence="2">
    <location>
        <begin position="338"/>
        <end position="403"/>
    </location>
</feature>
<dbReference type="GO" id="GO:0016740">
    <property type="term" value="F:transferase activity"/>
    <property type="evidence" value="ECO:0007669"/>
    <property type="project" value="UniProtKB-KW"/>
</dbReference>
<dbReference type="InterPro" id="IPR003673">
    <property type="entry name" value="CoA-Trfase_fam_III"/>
</dbReference>
<reference evidence="3 4" key="1">
    <citation type="journal article" date="2019" name="Int. J. Syst. Evol. Microbiol.">
        <title>The Global Catalogue of Microorganisms (GCM) 10K type strain sequencing project: providing services to taxonomists for standard genome sequencing and annotation.</title>
        <authorList>
            <consortium name="The Broad Institute Genomics Platform"/>
            <consortium name="The Broad Institute Genome Sequencing Center for Infectious Disease"/>
            <person name="Wu L."/>
            <person name="Ma J."/>
        </authorList>
    </citation>
    <scope>NUCLEOTIDE SEQUENCE [LARGE SCALE GENOMIC DNA]</scope>
    <source>
        <strain evidence="3 4">DT55</strain>
    </source>
</reference>
<dbReference type="SUPFAM" id="SSF89796">
    <property type="entry name" value="CoA-transferase family III (CaiB/BaiF)"/>
    <property type="match status" value="1"/>
</dbReference>
<dbReference type="InterPro" id="IPR044855">
    <property type="entry name" value="CoA-Trfase_III_dom3_sf"/>
</dbReference>
<organism evidence="3 4">
    <name type="scientific">Halobaculum marinum</name>
    <dbReference type="NCBI Taxonomy" id="3031996"/>
    <lineage>
        <taxon>Archaea</taxon>
        <taxon>Methanobacteriati</taxon>
        <taxon>Methanobacteriota</taxon>
        <taxon>Stenosarchaea group</taxon>
        <taxon>Halobacteria</taxon>
        <taxon>Halobacteriales</taxon>
        <taxon>Haloferacaceae</taxon>
        <taxon>Halobaculum</taxon>
    </lineage>
</organism>